<keyword evidence="2" id="KW-1185">Reference proteome</keyword>
<gene>
    <name evidence="1" type="ORF">SLEP1_g42659</name>
</gene>
<reference evidence="1 2" key="1">
    <citation type="journal article" date="2021" name="Commun. Biol.">
        <title>The genome of Shorea leprosula (Dipterocarpaceae) highlights the ecological relevance of drought in aseasonal tropical rainforests.</title>
        <authorList>
            <person name="Ng K.K.S."/>
            <person name="Kobayashi M.J."/>
            <person name="Fawcett J.A."/>
            <person name="Hatakeyama M."/>
            <person name="Paape T."/>
            <person name="Ng C.H."/>
            <person name="Ang C.C."/>
            <person name="Tnah L.H."/>
            <person name="Lee C.T."/>
            <person name="Nishiyama T."/>
            <person name="Sese J."/>
            <person name="O'Brien M.J."/>
            <person name="Copetti D."/>
            <person name="Mohd Noor M.I."/>
            <person name="Ong R.C."/>
            <person name="Putra M."/>
            <person name="Sireger I.Z."/>
            <person name="Indrioko S."/>
            <person name="Kosugi Y."/>
            <person name="Izuno A."/>
            <person name="Isagi Y."/>
            <person name="Lee S.L."/>
            <person name="Shimizu K.K."/>
        </authorList>
    </citation>
    <scope>NUCLEOTIDE SEQUENCE [LARGE SCALE GENOMIC DNA]</scope>
    <source>
        <strain evidence="1">214</strain>
    </source>
</reference>
<comment type="caution">
    <text evidence="1">The sequence shown here is derived from an EMBL/GenBank/DDBJ whole genome shotgun (WGS) entry which is preliminary data.</text>
</comment>
<organism evidence="1 2">
    <name type="scientific">Rubroshorea leprosula</name>
    <dbReference type="NCBI Taxonomy" id="152421"/>
    <lineage>
        <taxon>Eukaryota</taxon>
        <taxon>Viridiplantae</taxon>
        <taxon>Streptophyta</taxon>
        <taxon>Embryophyta</taxon>
        <taxon>Tracheophyta</taxon>
        <taxon>Spermatophyta</taxon>
        <taxon>Magnoliopsida</taxon>
        <taxon>eudicotyledons</taxon>
        <taxon>Gunneridae</taxon>
        <taxon>Pentapetalae</taxon>
        <taxon>rosids</taxon>
        <taxon>malvids</taxon>
        <taxon>Malvales</taxon>
        <taxon>Dipterocarpaceae</taxon>
        <taxon>Rubroshorea</taxon>
    </lineage>
</organism>
<protein>
    <submittedName>
        <fullName evidence="1">Uncharacterized protein</fullName>
    </submittedName>
</protein>
<sequence length="48" mass="5641">MEMDYSYGTEIRTHWSKVFDALLLKPPSWARPEVQAFSISNIQPMRGR</sequence>
<name>A0AAV5LAK9_9ROSI</name>
<evidence type="ECO:0000313" key="2">
    <source>
        <dbReference type="Proteomes" id="UP001054252"/>
    </source>
</evidence>
<dbReference type="EMBL" id="BPVZ01000104">
    <property type="protein sequence ID" value="GKV34276.1"/>
    <property type="molecule type" value="Genomic_DNA"/>
</dbReference>
<accession>A0AAV5LAK9</accession>
<dbReference type="AlphaFoldDB" id="A0AAV5LAK9"/>
<proteinExistence type="predicted"/>
<evidence type="ECO:0000313" key="1">
    <source>
        <dbReference type="EMBL" id="GKV34276.1"/>
    </source>
</evidence>
<dbReference type="Proteomes" id="UP001054252">
    <property type="component" value="Unassembled WGS sequence"/>
</dbReference>